<dbReference type="Proteomes" id="UP000249016">
    <property type="component" value="Unassembled WGS sequence"/>
</dbReference>
<organism evidence="1 2">
    <name type="scientific">Spirosoma telluris</name>
    <dbReference type="NCBI Taxonomy" id="2183553"/>
    <lineage>
        <taxon>Bacteria</taxon>
        <taxon>Pseudomonadati</taxon>
        <taxon>Bacteroidota</taxon>
        <taxon>Cytophagia</taxon>
        <taxon>Cytophagales</taxon>
        <taxon>Cytophagaceae</taxon>
        <taxon>Spirosoma</taxon>
    </lineage>
</organism>
<keyword evidence="2" id="KW-1185">Reference proteome</keyword>
<evidence type="ECO:0000313" key="1">
    <source>
        <dbReference type="EMBL" id="RAI76821.1"/>
    </source>
</evidence>
<gene>
    <name evidence="1" type="ORF">HMF3257_26395</name>
</gene>
<name>A0A327NN04_9BACT</name>
<reference evidence="1 2" key="1">
    <citation type="submission" date="2018-06" db="EMBL/GenBank/DDBJ databases">
        <title>Spirosoma sp. HMF3257 Genome sequencing and assembly.</title>
        <authorList>
            <person name="Kang H."/>
            <person name="Cha I."/>
            <person name="Kim H."/>
            <person name="Kang J."/>
            <person name="Joh K."/>
        </authorList>
    </citation>
    <scope>NUCLEOTIDE SEQUENCE [LARGE SCALE GENOMIC DNA]</scope>
    <source>
        <strain evidence="1 2">HMF3257</strain>
    </source>
</reference>
<sequence>MVLFSLFGFVGFCYALLDWAQDIQTGVYTRDHLEATYETAALVMYGVLSLRFIRSKLNSDDH</sequence>
<proteinExistence type="predicted"/>
<comment type="caution">
    <text evidence="1">The sequence shown here is derived from an EMBL/GenBank/DDBJ whole genome shotgun (WGS) entry which is preliminary data.</text>
</comment>
<accession>A0A327NN04</accession>
<dbReference type="EMBL" id="QLII01000001">
    <property type="protein sequence ID" value="RAI76821.1"/>
    <property type="molecule type" value="Genomic_DNA"/>
</dbReference>
<protein>
    <submittedName>
        <fullName evidence="1">Uncharacterized protein</fullName>
    </submittedName>
</protein>
<evidence type="ECO:0000313" key="2">
    <source>
        <dbReference type="Proteomes" id="UP000249016"/>
    </source>
</evidence>
<dbReference type="AlphaFoldDB" id="A0A327NN04"/>